<sequence>MRCTDCVRAAGCLLARLPASQAHGMVREHAVPAGTTLLHQDEPVRRLVTVKVGLLALRRRVPEGPARTIAVIGPGRTVGLRALVGQDAAALDAHALTPVRVCLRPVVPGALEVPVPAVLSELTRLAETLADWAAIGRLPTATQRVEAVLRRLAVAVQSPCVQLPQRQVLAELAACAPETVSRALGALARAGRVRRGPRRNAWVLAETTHGSTPQRPLA</sequence>
<dbReference type="Gene3D" id="2.60.120.10">
    <property type="entry name" value="Jelly Rolls"/>
    <property type="match status" value="1"/>
</dbReference>
<evidence type="ECO:0000256" key="3">
    <source>
        <dbReference type="ARBA" id="ARBA00023163"/>
    </source>
</evidence>
<protein>
    <submittedName>
        <fullName evidence="5">Cyclic nucleotide-binding domain protein</fullName>
    </submittedName>
</protein>
<evidence type="ECO:0000313" key="6">
    <source>
        <dbReference type="Proteomes" id="UP000318542"/>
    </source>
</evidence>
<dbReference type="InterPro" id="IPR000595">
    <property type="entry name" value="cNMP-bd_dom"/>
</dbReference>
<keyword evidence="3" id="KW-0804">Transcription</keyword>
<dbReference type="SUPFAM" id="SSF51206">
    <property type="entry name" value="cAMP-binding domain-like"/>
    <property type="match status" value="1"/>
</dbReference>
<dbReference type="Pfam" id="PF00027">
    <property type="entry name" value="cNMP_binding"/>
    <property type="match status" value="1"/>
</dbReference>
<evidence type="ECO:0000313" key="5">
    <source>
        <dbReference type="EMBL" id="TSE28184.1"/>
    </source>
</evidence>
<dbReference type="Gene3D" id="1.10.10.10">
    <property type="entry name" value="Winged helix-like DNA-binding domain superfamily/Winged helix DNA-binding domain"/>
    <property type="match status" value="1"/>
</dbReference>
<evidence type="ECO:0000256" key="1">
    <source>
        <dbReference type="ARBA" id="ARBA00023015"/>
    </source>
</evidence>
<dbReference type="GO" id="GO:0006355">
    <property type="term" value="P:regulation of DNA-templated transcription"/>
    <property type="evidence" value="ECO:0007669"/>
    <property type="project" value="InterPro"/>
</dbReference>
<name>A0A554WX87_9BURK</name>
<evidence type="ECO:0000259" key="4">
    <source>
        <dbReference type="PROSITE" id="PS50042"/>
    </source>
</evidence>
<dbReference type="PROSITE" id="PS50042">
    <property type="entry name" value="CNMP_BINDING_3"/>
    <property type="match status" value="1"/>
</dbReference>
<dbReference type="InterPro" id="IPR036388">
    <property type="entry name" value="WH-like_DNA-bd_sf"/>
</dbReference>
<dbReference type="AlphaFoldDB" id="A0A554WX87"/>
<dbReference type="InterPro" id="IPR012318">
    <property type="entry name" value="HTH_CRP"/>
</dbReference>
<comment type="caution">
    <text evidence="5">The sequence shown here is derived from an EMBL/GenBank/DDBJ whole genome shotgun (WGS) entry which is preliminary data.</text>
</comment>
<accession>A0A554WX87</accession>
<proteinExistence type="predicted"/>
<evidence type="ECO:0000256" key="2">
    <source>
        <dbReference type="ARBA" id="ARBA00023125"/>
    </source>
</evidence>
<gene>
    <name evidence="5" type="ORF">Tther_02294</name>
</gene>
<keyword evidence="6" id="KW-1185">Reference proteome</keyword>
<organism evidence="5 6">
    <name type="scientific">Tepidimonas thermarum</name>
    <dbReference type="NCBI Taxonomy" id="335431"/>
    <lineage>
        <taxon>Bacteria</taxon>
        <taxon>Pseudomonadati</taxon>
        <taxon>Pseudomonadota</taxon>
        <taxon>Betaproteobacteria</taxon>
        <taxon>Burkholderiales</taxon>
        <taxon>Tepidimonas</taxon>
    </lineage>
</organism>
<feature type="domain" description="Cyclic nucleotide-binding" evidence="4">
    <location>
        <begin position="26"/>
        <end position="101"/>
    </location>
</feature>
<dbReference type="EMBL" id="VJOL01000058">
    <property type="protein sequence ID" value="TSE28184.1"/>
    <property type="molecule type" value="Genomic_DNA"/>
</dbReference>
<reference evidence="5 6" key="1">
    <citation type="submission" date="2019-07" db="EMBL/GenBank/DDBJ databases">
        <title>Tepidimonas thermarum AA-1 draft genome.</title>
        <authorList>
            <person name="Da Costa M.S."/>
            <person name="Froufe H.J.C."/>
            <person name="Egas C."/>
            <person name="Albuquerque L."/>
        </authorList>
    </citation>
    <scope>NUCLEOTIDE SEQUENCE [LARGE SCALE GENOMIC DNA]</scope>
    <source>
        <strain evidence="5 6">AA-1</strain>
    </source>
</reference>
<dbReference type="InterPro" id="IPR018490">
    <property type="entry name" value="cNMP-bd_dom_sf"/>
</dbReference>
<dbReference type="InterPro" id="IPR014710">
    <property type="entry name" value="RmlC-like_jellyroll"/>
</dbReference>
<dbReference type="GO" id="GO:0003677">
    <property type="term" value="F:DNA binding"/>
    <property type="evidence" value="ECO:0007669"/>
    <property type="project" value="UniProtKB-KW"/>
</dbReference>
<dbReference type="InterPro" id="IPR036390">
    <property type="entry name" value="WH_DNA-bd_sf"/>
</dbReference>
<keyword evidence="1" id="KW-0805">Transcription regulation</keyword>
<dbReference type="Pfam" id="PF13545">
    <property type="entry name" value="HTH_Crp_2"/>
    <property type="match status" value="1"/>
</dbReference>
<dbReference type="SUPFAM" id="SSF46785">
    <property type="entry name" value="Winged helix' DNA-binding domain"/>
    <property type="match status" value="1"/>
</dbReference>
<keyword evidence="2" id="KW-0238">DNA-binding</keyword>
<dbReference type="Proteomes" id="UP000318542">
    <property type="component" value="Unassembled WGS sequence"/>
</dbReference>